<dbReference type="EMBL" id="NHYE01005666">
    <property type="protein sequence ID" value="PPQ64497.1"/>
    <property type="molecule type" value="Genomic_DNA"/>
</dbReference>
<feature type="binding site" evidence="10">
    <location>
        <position position="480"/>
    </location>
    <ligand>
        <name>Zn(2+)</name>
        <dbReference type="ChEBI" id="CHEBI:29105"/>
    </ligand>
</feature>
<dbReference type="GO" id="GO:0070403">
    <property type="term" value="F:NAD+ binding"/>
    <property type="evidence" value="ECO:0007669"/>
    <property type="project" value="InterPro"/>
</dbReference>
<dbReference type="InterPro" id="IPR029035">
    <property type="entry name" value="DHS-like_NAD/FAD-binding_dom"/>
</dbReference>
<comment type="subcellular location">
    <subcellularLocation>
        <location evidence="1">Mitochondrion</location>
    </subcellularLocation>
</comment>
<keyword evidence="8" id="KW-1015">Disulfide bond</keyword>
<dbReference type="InterPro" id="IPR050134">
    <property type="entry name" value="NAD-dep_sirtuin_deacylases"/>
</dbReference>
<feature type="domain" description="Deacetylase sirtuin-type" evidence="14">
    <location>
        <begin position="318"/>
        <end position="643"/>
    </location>
</feature>
<feature type="binding site" evidence="10">
    <location>
        <position position="508"/>
    </location>
    <ligand>
        <name>Zn(2+)</name>
        <dbReference type="ChEBI" id="CHEBI:29105"/>
    </ligand>
</feature>
<keyword evidence="10" id="KW-0862">Zinc</keyword>
<dbReference type="EC" id="4.6.1.19" evidence="4"/>
<evidence type="ECO:0000256" key="3">
    <source>
        <dbReference type="ARBA" id="ARBA00007469"/>
    </source>
</evidence>
<dbReference type="PANTHER" id="PTHR11085">
    <property type="entry name" value="NAD-DEPENDENT PROTEIN DEACYLASE SIRTUIN-5, MITOCHONDRIAL-RELATED"/>
    <property type="match status" value="1"/>
</dbReference>
<dbReference type="GO" id="GO:0003723">
    <property type="term" value="F:RNA binding"/>
    <property type="evidence" value="ECO:0007669"/>
    <property type="project" value="InterPro"/>
</dbReference>
<dbReference type="PROSITE" id="PS00530">
    <property type="entry name" value="RNASE_T2_1"/>
    <property type="match status" value="1"/>
</dbReference>
<dbReference type="SUPFAM" id="SSF55895">
    <property type="entry name" value="Ribonuclease Rh-like"/>
    <property type="match status" value="1"/>
</dbReference>
<dbReference type="AlphaFoldDB" id="A0A409VEW7"/>
<dbReference type="PANTHER" id="PTHR11085:SF8">
    <property type="entry name" value="NAD-DEPENDENT HISTONE DEACETYLASE HST3"/>
    <property type="match status" value="1"/>
</dbReference>
<protein>
    <recommendedName>
        <fullName evidence="4">ribonuclease T2</fullName>
        <ecNumber evidence="4">4.6.1.19</ecNumber>
    </recommendedName>
</protein>
<dbReference type="GO" id="GO:0046872">
    <property type="term" value="F:metal ion binding"/>
    <property type="evidence" value="ECO:0007669"/>
    <property type="project" value="UniProtKB-KW"/>
</dbReference>
<feature type="region of interest" description="Disordered" evidence="12">
    <location>
        <begin position="794"/>
        <end position="845"/>
    </location>
</feature>
<dbReference type="PROSITE" id="PS00531">
    <property type="entry name" value="RNASE_T2_2"/>
    <property type="match status" value="1"/>
</dbReference>
<evidence type="ECO:0000256" key="12">
    <source>
        <dbReference type="SAM" id="MobiDB-lite"/>
    </source>
</evidence>
<evidence type="ECO:0000256" key="10">
    <source>
        <dbReference type="PROSITE-ProRule" id="PRU00236"/>
    </source>
</evidence>
<dbReference type="Gene3D" id="3.30.1600.10">
    <property type="entry name" value="SIR2/SIRT2 'Small Domain"/>
    <property type="match status" value="1"/>
</dbReference>
<organism evidence="15 16">
    <name type="scientific">Gymnopilus dilepis</name>
    <dbReference type="NCBI Taxonomy" id="231916"/>
    <lineage>
        <taxon>Eukaryota</taxon>
        <taxon>Fungi</taxon>
        <taxon>Dikarya</taxon>
        <taxon>Basidiomycota</taxon>
        <taxon>Agaricomycotina</taxon>
        <taxon>Agaricomycetes</taxon>
        <taxon>Agaricomycetidae</taxon>
        <taxon>Agaricales</taxon>
        <taxon>Agaricineae</taxon>
        <taxon>Hymenogastraceae</taxon>
        <taxon>Gymnopilus</taxon>
    </lineage>
</organism>
<proteinExistence type="inferred from homology"/>
<dbReference type="OrthoDB" id="2919105at2759"/>
<evidence type="ECO:0000256" key="11">
    <source>
        <dbReference type="RuleBase" id="RU004328"/>
    </source>
</evidence>
<feature type="chain" id="PRO_5019462765" description="ribonuclease T2" evidence="13">
    <location>
        <begin position="25"/>
        <end position="845"/>
    </location>
</feature>
<feature type="signal peptide" evidence="13">
    <location>
        <begin position="1"/>
        <end position="24"/>
    </location>
</feature>
<feature type="active site" evidence="9">
    <location>
        <position position="172"/>
    </location>
</feature>
<evidence type="ECO:0000256" key="4">
    <source>
        <dbReference type="ARBA" id="ARBA00012571"/>
    </source>
</evidence>
<feature type="compositionally biased region" description="Polar residues" evidence="12">
    <location>
        <begin position="715"/>
        <end position="726"/>
    </location>
</feature>
<keyword evidence="10" id="KW-0479">Metal-binding</keyword>
<feature type="compositionally biased region" description="Basic residues" evidence="12">
    <location>
        <begin position="826"/>
        <end position="838"/>
    </location>
</feature>
<dbReference type="Proteomes" id="UP000284706">
    <property type="component" value="Unassembled WGS sequence"/>
</dbReference>
<feature type="compositionally biased region" description="Basic and acidic residues" evidence="12">
    <location>
        <begin position="802"/>
        <end position="825"/>
    </location>
</feature>
<dbReference type="Gene3D" id="3.40.50.1220">
    <property type="entry name" value="TPP-binding domain"/>
    <property type="match status" value="1"/>
</dbReference>
<name>A0A409VEW7_9AGAR</name>
<keyword evidence="16" id="KW-1185">Reference proteome</keyword>
<keyword evidence="13" id="KW-0732">Signal</keyword>
<feature type="region of interest" description="Disordered" evidence="12">
    <location>
        <begin position="664"/>
        <end position="757"/>
    </location>
</feature>
<evidence type="ECO:0000256" key="8">
    <source>
        <dbReference type="ARBA" id="ARBA00023157"/>
    </source>
</evidence>
<dbReference type="PROSITE" id="PS50305">
    <property type="entry name" value="SIRTUIN"/>
    <property type="match status" value="1"/>
</dbReference>
<comment type="caution">
    <text evidence="15">The sequence shown here is derived from an EMBL/GenBank/DDBJ whole genome shotgun (WGS) entry which is preliminary data.</text>
</comment>
<evidence type="ECO:0000256" key="6">
    <source>
        <dbReference type="ARBA" id="ARBA00023027"/>
    </source>
</evidence>
<keyword evidence="5" id="KW-0808">Transferase</keyword>
<dbReference type="InterPro" id="IPR033130">
    <property type="entry name" value="RNase_T2_His_AS_2"/>
</dbReference>
<dbReference type="GO" id="GO:0033897">
    <property type="term" value="F:ribonuclease T2 activity"/>
    <property type="evidence" value="ECO:0007669"/>
    <property type="project" value="UniProtKB-EC"/>
</dbReference>
<keyword evidence="7" id="KW-0496">Mitochondrion</keyword>
<evidence type="ECO:0000313" key="15">
    <source>
        <dbReference type="EMBL" id="PPQ64497.1"/>
    </source>
</evidence>
<dbReference type="InterPro" id="IPR001568">
    <property type="entry name" value="RNase_T2-like"/>
</dbReference>
<keyword evidence="6" id="KW-0520">NAD</keyword>
<evidence type="ECO:0000313" key="16">
    <source>
        <dbReference type="Proteomes" id="UP000284706"/>
    </source>
</evidence>
<dbReference type="InterPro" id="IPR033697">
    <property type="entry name" value="Ribonuclease_T2_eukaryotic"/>
</dbReference>
<feature type="active site" description="Proton acceptor" evidence="10">
    <location>
        <position position="472"/>
    </location>
</feature>
<dbReference type="InterPro" id="IPR018188">
    <property type="entry name" value="RNase_T2_His_AS_1"/>
</dbReference>
<dbReference type="InterPro" id="IPR036430">
    <property type="entry name" value="RNase_T2-like_sf"/>
</dbReference>
<evidence type="ECO:0000256" key="9">
    <source>
        <dbReference type="PIRSR" id="PIRSR633697-1"/>
    </source>
</evidence>
<evidence type="ECO:0000256" key="13">
    <source>
        <dbReference type="SAM" id="SignalP"/>
    </source>
</evidence>
<dbReference type="STRING" id="231916.A0A409VEW7"/>
<accession>A0A409VEW7</accession>
<sequence>MRSATKSTLLVAVPAFLDVAGAFSTPFGIPNTFPALSACASQPSFFSCENTTVIQNTCCSPTPGGLVLQTQFWDTYTGFEKEGQKLPKNSWTIHGLWPDNCDGSFDQYCDLSRQYDPAPSPAKLPDGTVVPAYKGPGVDTFVEQFGRQDLLDFMNKYWVSQGQPNAAFWAHEFSKHATCTSTFDVACYGPGYKKHQDVVDFFDAVVRAFHQFPTFNLLASAGIVPSNRTTYTLSQLQTAIKAQTGSIPYFGCSSNGTVLSEVWYFNHVHGTEQFGIFKSVDSTTPSTCSATGIKYLERTPTSEREMTVTLALDAGASDPQVRRALSDISLSVAKAKKIVVVTGAGISCSCGIPDFRSSDGLYALVKEKFPDVVLKGRDLFDASLFRDATSTAVFYTFISQLKRSIDAAQPGATHHFIKTLDTKKKLLRSYTQNIDGLEARAGLLGTSCEDAKSNGKGKAKIRTREVRNVQLHGDIHSVRCVACSAEYPCSEEYLQVFEQGGAPECPECLSRAEARVARSARATRIGSLRPGIVLYDEAHPLGDDIGAIHTADLGRKPDMLVIMGTSLKVHGLKKLVKDFAKAVHSSRTASSSSKKPCKVIFVNKTPPGSEWSEIIDYHVAGETDKWAERVIEDWKKMRPADWEIQQTLDECDLEKSKPGFKVVKSRAPLATKSGKGDRENVPPQPTAKGSTENGKPAPPLSPSKRRQKSSHYDDVNSSPSKRQSIIKSECPVPKEERKMLFTESTNKPTASALDKEKSKMDISLCDLSMLDLDGDSRPGKLAVKRVELEETSAMDISILDQSMRDEESQKPKDSKSKPKSPDRPKRSIPTRARGKRVQKGTQIAH</sequence>
<dbReference type="Pfam" id="PF00445">
    <property type="entry name" value="Ribonuclease_T2"/>
    <property type="match status" value="1"/>
</dbReference>
<dbReference type="CDD" id="cd01061">
    <property type="entry name" value="RNase_T2_euk"/>
    <property type="match status" value="1"/>
</dbReference>
<dbReference type="GO" id="GO:0017136">
    <property type="term" value="F:histone deacetylase activity, NAD-dependent"/>
    <property type="evidence" value="ECO:0007669"/>
    <property type="project" value="TreeGrafter"/>
</dbReference>
<evidence type="ECO:0000256" key="1">
    <source>
        <dbReference type="ARBA" id="ARBA00004173"/>
    </source>
</evidence>
<feature type="active site" evidence="9">
    <location>
        <position position="176"/>
    </location>
</feature>
<dbReference type="InterPro" id="IPR026590">
    <property type="entry name" value="Ssirtuin_cat_dom"/>
</dbReference>
<dbReference type="SUPFAM" id="SSF52467">
    <property type="entry name" value="DHS-like NAD/FAD-binding domain"/>
    <property type="match status" value="1"/>
</dbReference>
<dbReference type="GO" id="GO:0005739">
    <property type="term" value="C:mitochondrion"/>
    <property type="evidence" value="ECO:0007669"/>
    <property type="project" value="UniProtKB-SubCell"/>
</dbReference>
<dbReference type="InParanoid" id="A0A409VEW7"/>
<evidence type="ECO:0000256" key="2">
    <source>
        <dbReference type="ARBA" id="ARBA00006924"/>
    </source>
</evidence>
<dbReference type="InterPro" id="IPR003000">
    <property type="entry name" value="Sirtuin"/>
</dbReference>
<comment type="similarity">
    <text evidence="2">Belongs to the sirtuin family. Class I subfamily.</text>
</comment>
<comment type="similarity">
    <text evidence="3 11">Belongs to the RNase T2 family.</text>
</comment>
<feature type="binding site" evidence="10">
    <location>
        <position position="483"/>
    </location>
    <ligand>
        <name>Zn(2+)</name>
        <dbReference type="ChEBI" id="CHEBI:29105"/>
    </ligand>
</feature>
<feature type="active site" evidence="9">
    <location>
        <position position="94"/>
    </location>
</feature>
<gene>
    <name evidence="15" type="ORF">CVT26_002036</name>
</gene>
<dbReference type="InterPro" id="IPR026591">
    <property type="entry name" value="Sirtuin_cat_small_dom_sf"/>
</dbReference>
<reference evidence="15 16" key="1">
    <citation type="journal article" date="2018" name="Evol. Lett.">
        <title>Horizontal gene cluster transfer increased hallucinogenic mushroom diversity.</title>
        <authorList>
            <person name="Reynolds H.T."/>
            <person name="Vijayakumar V."/>
            <person name="Gluck-Thaler E."/>
            <person name="Korotkin H.B."/>
            <person name="Matheny P.B."/>
            <person name="Slot J.C."/>
        </authorList>
    </citation>
    <scope>NUCLEOTIDE SEQUENCE [LARGE SCALE GENOMIC DNA]</scope>
    <source>
        <strain evidence="15 16">SRW20</strain>
    </source>
</reference>
<evidence type="ECO:0000259" key="14">
    <source>
        <dbReference type="PROSITE" id="PS50305"/>
    </source>
</evidence>
<dbReference type="GO" id="GO:0005634">
    <property type="term" value="C:nucleus"/>
    <property type="evidence" value="ECO:0007669"/>
    <property type="project" value="TreeGrafter"/>
</dbReference>
<evidence type="ECO:0000256" key="5">
    <source>
        <dbReference type="ARBA" id="ARBA00022679"/>
    </source>
</evidence>
<dbReference type="Gene3D" id="3.90.730.10">
    <property type="entry name" value="Ribonuclease T2-like"/>
    <property type="match status" value="1"/>
</dbReference>
<dbReference type="Pfam" id="PF02146">
    <property type="entry name" value="SIR2"/>
    <property type="match status" value="2"/>
</dbReference>
<feature type="binding site" evidence="10">
    <location>
        <position position="505"/>
    </location>
    <ligand>
        <name>Zn(2+)</name>
        <dbReference type="ChEBI" id="CHEBI:29105"/>
    </ligand>
</feature>
<evidence type="ECO:0000256" key="7">
    <source>
        <dbReference type="ARBA" id="ARBA00023128"/>
    </source>
</evidence>